<dbReference type="RefSeq" id="XP_011385084.2">
    <property type="nucleotide sequence ID" value="XM_011386782.2"/>
</dbReference>
<evidence type="ECO:0000256" key="5">
    <source>
        <dbReference type="SAM" id="Coils"/>
    </source>
</evidence>
<evidence type="ECO:0000256" key="1">
    <source>
        <dbReference type="ARBA" id="ARBA00004230"/>
    </source>
</evidence>
<feature type="chain" id="PRO_5028252842" evidence="6">
    <location>
        <begin position="23"/>
        <end position="192"/>
    </location>
</feature>
<keyword evidence="2" id="KW-0282">Flagellum</keyword>
<feature type="coiled-coil region" evidence="5">
    <location>
        <begin position="154"/>
        <end position="189"/>
    </location>
</feature>
<accession>A0A6P3S4I7</accession>
<keyword evidence="4" id="KW-0966">Cell projection</keyword>
<proteinExistence type="predicted"/>
<protein>
    <submittedName>
        <fullName evidence="8">Cilia- and flagella-associated protein 45-like</fullName>
    </submittedName>
</protein>
<sequence>MPVEVRAFPYFLSLTLFTSCVSVPTKDPSGKSLIMSPEEFERIKWASRVLTREELEAREQAFRKEKEAIVDAVTTRKKIMKQKEMVWRNNKKLNDLEEVAKERAQNLLQRANKLRMEQEEELKDMSKVGALHCFPPLIHTLDNMGSSWRGRRHIVQQMEKNQEERSLLAEQREQEKEHLLEYMEQLQEEDLR</sequence>
<dbReference type="PROSITE" id="PS51257">
    <property type="entry name" value="PROKAR_LIPOPROTEIN"/>
    <property type="match status" value="1"/>
</dbReference>
<dbReference type="PANTHER" id="PTHR15504:SF0">
    <property type="entry name" value="CILIA- AND FLAGELLA-ASSOCIATED PROTEIN 45"/>
    <property type="match status" value="1"/>
</dbReference>
<evidence type="ECO:0000256" key="4">
    <source>
        <dbReference type="ARBA" id="ARBA00023273"/>
    </source>
</evidence>
<evidence type="ECO:0000313" key="7">
    <source>
        <dbReference type="Proteomes" id="UP000515202"/>
    </source>
</evidence>
<dbReference type="Proteomes" id="UP000515202">
    <property type="component" value="Unplaced"/>
</dbReference>
<feature type="coiled-coil region" evidence="5">
    <location>
        <begin position="52"/>
        <end position="128"/>
    </location>
</feature>
<keyword evidence="7" id="KW-1185">Reference proteome</keyword>
<keyword evidence="3" id="KW-0969">Cilium</keyword>
<dbReference type="AlphaFoldDB" id="A0A6P3S4I7"/>
<dbReference type="InterPro" id="IPR033253">
    <property type="entry name" value="CFAP45"/>
</dbReference>
<dbReference type="GeneID" id="105310634"/>
<evidence type="ECO:0000313" key="8">
    <source>
        <dbReference type="RefSeq" id="XP_011385084.2"/>
    </source>
</evidence>
<feature type="non-terminal residue" evidence="8">
    <location>
        <position position="192"/>
    </location>
</feature>
<comment type="subcellular location">
    <subcellularLocation>
        <location evidence="1">Cell projection</location>
        <location evidence="1">Cilium</location>
        <location evidence="1">Flagellum</location>
    </subcellularLocation>
</comment>
<dbReference type="GO" id="GO:0031514">
    <property type="term" value="C:motile cilium"/>
    <property type="evidence" value="ECO:0007669"/>
    <property type="project" value="UniProtKB-SubCell"/>
</dbReference>
<gene>
    <name evidence="8" type="primary">LOC105310634</name>
</gene>
<feature type="signal peptide" evidence="6">
    <location>
        <begin position="1"/>
        <end position="22"/>
    </location>
</feature>
<dbReference type="OrthoDB" id="1902038at2759"/>
<dbReference type="KEGG" id="pvp:105310634"/>
<evidence type="ECO:0000256" key="2">
    <source>
        <dbReference type="ARBA" id="ARBA00022846"/>
    </source>
</evidence>
<name>A0A6P3S4I7_PTEVA</name>
<reference evidence="8" key="1">
    <citation type="submission" date="2025-08" db="UniProtKB">
        <authorList>
            <consortium name="RefSeq"/>
        </authorList>
    </citation>
    <scope>IDENTIFICATION</scope>
    <source>
        <tissue evidence="8">Kidney</tissue>
    </source>
</reference>
<dbReference type="PANTHER" id="PTHR15504">
    <property type="entry name" value="NASOPHARYNGEAL EPITHELIUM SPECIFIC PROTEIN 1"/>
    <property type="match status" value="1"/>
</dbReference>
<evidence type="ECO:0000256" key="6">
    <source>
        <dbReference type="SAM" id="SignalP"/>
    </source>
</evidence>
<keyword evidence="5" id="KW-0175">Coiled coil</keyword>
<evidence type="ECO:0000256" key="3">
    <source>
        <dbReference type="ARBA" id="ARBA00023069"/>
    </source>
</evidence>
<organism evidence="7 8">
    <name type="scientific">Pteropus vampyrus</name>
    <name type="common">Large flying fox</name>
    <dbReference type="NCBI Taxonomy" id="132908"/>
    <lineage>
        <taxon>Eukaryota</taxon>
        <taxon>Metazoa</taxon>
        <taxon>Chordata</taxon>
        <taxon>Craniata</taxon>
        <taxon>Vertebrata</taxon>
        <taxon>Euteleostomi</taxon>
        <taxon>Mammalia</taxon>
        <taxon>Eutheria</taxon>
        <taxon>Laurasiatheria</taxon>
        <taxon>Chiroptera</taxon>
        <taxon>Yinpterochiroptera</taxon>
        <taxon>Pteropodoidea</taxon>
        <taxon>Pteropodidae</taxon>
        <taxon>Pteropodinae</taxon>
        <taxon>Pteropus</taxon>
    </lineage>
</organism>
<keyword evidence="6" id="KW-0732">Signal</keyword>